<gene>
    <name evidence="3" type="ORF">DQ226_17350</name>
</gene>
<feature type="domain" description="FRG" evidence="2">
    <location>
        <begin position="52"/>
        <end position="153"/>
    </location>
</feature>
<name>A0A365P6C2_9ACTN</name>
<comment type="caution">
    <text evidence="3">The sequence shown here is derived from an EMBL/GenBank/DDBJ whole genome shotgun (WGS) entry which is preliminary data.</text>
</comment>
<sequence length="282" mass="31614">MPGHHVGRRLQLSLPIMAPNTTEHGDSSPAGDKSEIRSVADLVERLQKVAIPTTELWFRGHGAESWDLQPSVYRSFEHAKNESAMLARFRQEAAAAGQPFAFDQWGWVIYAQHHGIPTRLLDWSLSPLVALYFASLSEKLKNGEDSGEDGTFYILRPTDLNKEAGASDEGHPRLLNEADNVLIDYLPGRANSNPSKPRAVIGPMLFDRVRFQHGTFTVGQPRVDGTIELERSSSIESFTVPHESKVEILDELRVLQFNEVSIFKDVDRVASRISREYGRKPL</sequence>
<evidence type="ECO:0000256" key="1">
    <source>
        <dbReference type="SAM" id="MobiDB-lite"/>
    </source>
</evidence>
<dbReference type="SMART" id="SM00901">
    <property type="entry name" value="FRG"/>
    <property type="match status" value="1"/>
</dbReference>
<proteinExistence type="predicted"/>
<dbReference type="EMBL" id="QNTT01000086">
    <property type="protein sequence ID" value="RBA30395.1"/>
    <property type="molecule type" value="Genomic_DNA"/>
</dbReference>
<evidence type="ECO:0000313" key="4">
    <source>
        <dbReference type="Proteomes" id="UP000252187"/>
    </source>
</evidence>
<dbReference type="InterPro" id="IPR014966">
    <property type="entry name" value="FRG-dom"/>
</dbReference>
<organism evidence="3 4">
    <name type="scientific">Dietzia maris</name>
    <dbReference type="NCBI Taxonomy" id="37915"/>
    <lineage>
        <taxon>Bacteria</taxon>
        <taxon>Bacillati</taxon>
        <taxon>Actinomycetota</taxon>
        <taxon>Actinomycetes</taxon>
        <taxon>Mycobacteriales</taxon>
        <taxon>Dietziaceae</taxon>
        <taxon>Dietzia</taxon>
    </lineage>
</organism>
<protein>
    <recommendedName>
        <fullName evidence="2">FRG domain-containing protein</fullName>
    </recommendedName>
</protein>
<dbReference type="Proteomes" id="UP000252187">
    <property type="component" value="Unassembled WGS sequence"/>
</dbReference>
<feature type="region of interest" description="Disordered" evidence="1">
    <location>
        <begin position="14"/>
        <end position="33"/>
    </location>
</feature>
<dbReference type="AlphaFoldDB" id="A0A365P6C2"/>
<dbReference type="Pfam" id="PF08867">
    <property type="entry name" value="FRG"/>
    <property type="match status" value="1"/>
</dbReference>
<accession>A0A365P6C2</accession>
<evidence type="ECO:0000259" key="2">
    <source>
        <dbReference type="SMART" id="SM00901"/>
    </source>
</evidence>
<reference evidence="3 4" key="1">
    <citation type="submission" date="2018-06" db="EMBL/GenBank/DDBJ databases">
        <title>Whole genome sequencing of four bacterial strains from South Shetland trench revealing bio-synthetic gene clusters.</title>
        <authorList>
            <person name="Abdel-Mageed W.M."/>
            <person name="Lehri B."/>
            <person name="Jarmusch S.A."/>
            <person name="Miranda K."/>
            <person name="Goodfellow M."/>
            <person name="Jaspars M."/>
            <person name="Karlyshev A.V."/>
        </authorList>
    </citation>
    <scope>NUCLEOTIDE SEQUENCE [LARGE SCALE GENOMIC DNA]</scope>
    <source>
        <strain evidence="3 4">SST1</strain>
    </source>
</reference>
<evidence type="ECO:0000313" key="3">
    <source>
        <dbReference type="EMBL" id="RBA30395.1"/>
    </source>
</evidence>